<dbReference type="EMBL" id="JADOXO010000087">
    <property type="protein sequence ID" value="KAF9814402.1"/>
    <property type="molecule type" value="Genomic_DNA"/>
</dbReference>
<feature type="region of interest" description="Disordered" evidence="1">
    <location>
        <begin position="995"/>
        <end position="1027"/>
    </location>
</feature>
<evidence type="ECO:0000313" key="4">
    <source>
        <dbReference type="Proteomes" id="UP000639403"/>
    </source>
</evidence>
<reference evidence="3" key="2">
    <citation type="journal article" name="Front. Microbiol.">
        <title>Degradative Capacity of Two Strains of Rhodonia placenta: From Phenotype to Genotype.</title>
        <authorList>
            <person name="Kolle M."/>
            <person name="Horta M.A.C."/>
            <person name="Nowrousian M."/>
            <person name="Ohm R.A."/>
            <person name="Benz J.P."/>
            <person name="Pilgard A."/>
        </authorList>
    </citation>
    <scope>NUCLEOTIDE SEQUENCE</scope>
    <source>
        <strain evidence="3">FPRL280</strain>
    </source>
</reference>
<feature type="region of interest" description="Disordered" evidence="1">
    <location>
        <begin position="668"/>
        <end position="720"/>
    </location>
</feature>
<sequence>MLPLIPALALAFVSFLSSAFVILRIIVPILPPHPLSRRVRPSEFGLPNFRSLSSADKSHVWLASFDVVALILFAWQVISESLGSSPDYSAAHDPAAAVRLWLVLTLRQTCLLVIAVLTLVHVRMGRSVALGKRHWMLWAPTFLLVATSTALAAVLSATAVPSFFMGLFAYSTTLAITSSVAFVCLMATFIMIRRNLATLNEIRDPWPRAQMEELPRPSFATEDIDALKDGSSWITSRASSRRESVSAFSFSTHHSAKPSTGSVRIAATNPAMASQPSVAPKSSFWFNPATPYSGVGRESPVPPVPPLPSPYRTGSSPTSAQFHDDPDPFRSEPRDRPLGSQASWLTENSSYQPTLTAWSFPTSRPSSPPPSATTPGPQTELLPSTTAARSTPIMANAQVLGGYGYDTEKHMNGLALAPAADIDVSVKRTIGWLITIWIPQATALPYFFTVTQQAPIASSPAAILLILSVTLSSPLLALHLLLRSPLPIPSGLFDTYNDPPSAVMRAPSPQSIPSLTFSHEYKRSGSVTVIEGRRSGDVWVSNGDAVGGKTKVGRALSLLQPVPRLAVLPVENIQEAQRTPPLPIQDVPKSPLPVPATPQSEKSEELGHHRTRKESKASSYYSGGSEALATQIMTAQKHYSSLAMTLMLPPSPDRRVSLDEGVVAAAATGVEPTQADAPRHSQHLRTRSVSSITGGSTPGSPRFPMSPPPASPLPPTPPSIRELRERQARMISHSKSQSQSSSLLNYSFRPVEGDDVGAIDSLSAGLLPLLVPGLTVGSDVKVHEFMWDTPASVSSKSSRGFRFSRLSKNVPQELGGISSEFSSPEMHSTPPVRKAVTTRQRKTSAHKRNHFSLPSLSLGKDGVHSFSTWRNDLNRVLDNAAGQHLTVATSETTRRNTVYGGEIITSTVTLLNAVKEEEESARPQSPAAAAKERPASAHTFGEAPSSPEDVPTNVNTARNSLATLITALDQELRLPLPSSSASEVTLFDFDTSGPLAASTPHDAPKARSSSTQVPPLPQSSVAKSSRRSSIVYIRSDENAAPTGRVSPIVRPLIPKARAKADKPKAKVGLRPLSLLQDRNTNVGSPATETRGLSFYKKQKQKQVASDENAAPSTGAGARAKGLKPLRLIRKDTTKERAALRETEVLPDVVVRPPSQYNEFGYTFQ</sequence>
<feature type="compositionally biased region" description="Pro residues" evidence="1">
    <location>
        <begin position="300"/>
        <end position="309"/>
    </location>
</feature>
<feature type="compositionally biased region" description="Basic and acidic residues" evidence="1">
    <location>
        <begin position="322"/>
        <end position="337"/>
    </location>
</feature>
<protein>
    <submittedName>
        <fullName evidence="3">Uncharacterized protein</fullName>
    </submittedName>
</protein>
<feature type="region of interest" description="Disordered" evidence="1">
    <location>
        <begin position="577"/>
        <end position="622"/>
    </location>
</feature>
<feature type="transmembrane region" description="Helical" evidence="2">
    <location>
        <begin position="98"/>
        <end position="122"/>
    </location>
</feature>
<feature type="transmembrane region" description="Helical" evidence="2">
    <location>
        <begin position="60"/>
        <end position="78"/>
    </location>
</feature>
<gene>
    <name evidence="3" type="ORF">IEO21_05136</name>
</gene>
<keyword evidence="2" id="KW-0472">Membrane</keyword>
<accession>A0A8H7U2K9</accession>
<evidence type="ECO:0000256" key="1">
    <source>
        <dbReference type="SAM" id="MobiDB-lite"/>
    </source>
</evidence>
<comment type="caution">
    <text evidence="3">The sequence shown here is derived from an EMBL/GenBank/DDBJ whole genome shotgun (WGS) entry which is preliminary data.</text>
</comment>
<feature type="transmembrane region" description="Helical" evidence="2">
    <location>
        <begin position="6"/>
        <end position="30"/>
    </location>
</feature>
<feature type="compositionally biased region" description="Polar residues" evidence="1">
    <location>
        <begin position="312"/>
        <end position="321"/>
    </location>
</feature>
<proteinExistence type="predicted"/>
<evidence type="ECO:0000256" key="2">
    <source>
        <dbReference type="SAM" id="Phobius"/>
    </source>
</evidence>
<reference evidence="3" key="1">
    <citation type="submission" date="2020-11" db="EMBL/GenBank/DDBJ databases">
        <authorList>
            <person name="Koelle M."/>
            <person name="Horta M.A.C."/>
            <person name="Nowrousian M."/>
            <person name="Ohm R.A."/>
            <person name="Benz P."/>
            <person name="Pilgard A."/>
        </authorList>
    </citation>
    <scope>NUCLEOTIDE SEQUENCE</scope>
    <source>
        <strain evidence="3">FPRL280</strain>
    </source>
</reference>
<feature type="region of interest" description="Disordered" evidence="1">
    <location>
        <begin position="915"/>
        <end position="954"/>
    </location>
</feature>
<feature type="transmembrane region" description="Helical" evidence="2">
    <location>
        <begin position="461"/>
        <end position="482"/>
    </location>
</feature>
<evidence type="ECO:0000313" key="3">
    <source>
        <dbReference type="EMBL" id="KAF9814402.1"/>
    </source>
</evidence>
<feature type="transmembrane region" description="Helical" evidence="2">
    <location>
        <begin position="134"/>
        <end position="155"/>
    </location>
</feature>
<name>A0A8H7U2K9_9APHY</name>
<feature type="compositionally biased region" description="Pro residues" evidence="1">
    <location>
        <begin position="704"/>
        <end position="718"/>
    </location>
</feature>
<keyword evidence="2" id="KW-0812">Transmembrane</keyword>
<feature type="transmembrane region" description="Helical" evidence="2">
    <location>
        <begin position="167"/>
        <end position="192"/>
    </location>
</feature>
<feature type="region of interest" description="Disordered" evidence="1">
    <location>
        <begin position="816"/>
        <end position="848"/>
    </location>
</feature>
<feature type="compositionally biased region" description="Basic residues" evidence="1">
    <location>
        <begin position="839"/>
        <end position="848"/>
    </location>
</feature>
<dbReference type="AlphaFoldDB" id="A0A8H7U2K9"/>
<organism evidence="3 4">
    <name type="scientific">Rhodonia placenta</name>
    <dbReference type="NCBI Taxonomy" id="104341"/>
    <lineage>
        <taxon>Eukaryota</taxon>
        <taxon>Fungi</taxon>
        <taxon>Dikarya</taxon>
        <taxon>Basidiomycota</taxon>
        <taxon>Agaricomycotina</taxon>
        <taxon>Agaricomycetes</taxon>
        <taxon>Polyporales</taxon>
        <taxon>Adustoporiaceae</taxon>
        <taxon>Rhodonia</taxon>
    </lineage>
</organism>
<keyword evidence="2" id="KW-1133">Transmembrane helix</keyword>
<dbReference type="Proteomes" id="UP000639403">
    <property type="component" value="Unassembled WGS sequence"/>
</dbReference>
<feature type="compositionally biased region" description="Polar residues" evidence="1">
    <location>
        <begin position="340"/>
        <end position="360"/>
    </location>
</feature>
<feature type="region of interest" description="Disordered" evidence="1">
    <location>
        <begin position="293"/>
        <end position="382"/>
    </location>
</feature>
<feature type="compositionally biased region" description="Low complexity" evidence="1">
    <location>
        <begin position="688"/>
        <end position="703"/>
    </location>
</feature>